<name>A0ABQ6WV71_9EURO</name>
<dbReference type="Gene3D" id="3.50.50.60">
    <property type="entry name" value="FAD/NAD(P)-binding domain"/>
    <property type="match status" value="2"/>
</dbReference>
<accession>A0ABQ6WV71</accession>
<evidence type="ECO:0000313" key="6">
    <source>
        <dbReference type="Proteomes" id="UP000325395"/>
    </source>
</evidence>
<keyword evidence="3" id="KW-0285">Flavoprotein</keyword>
<comment type="cofactor">
    <cofactor evidence="1">
        <name>FAD</name>
        <dbReference type="ChEBI" id="CHEBI:57692"/>
    </cofactor>
</comment>
<dbReference type="InterPro" id="IPR036188">
    <property type="entry name" value="FAD/NAD-bd_sf"/>
</dbReference>
<keyword evidence="4" id="KW-0274">FAD</keyword>
<comment type="similarity">
    <text evidence="2">Belongs to the FAD-binding monooxygenase family.</text>
</comment>
<gene>
    <name evidence="5" type="ORF">BDV36DRAFT_281003</name>
</gene>
<evidence type="ECO:0000256" key="3">
    <source>
        <dbReference type="ARBA" id="ARBA00022630"/>
    </source>
</evidence>
<dbReference type="PANTHER" id="PTHR42877:SF1">
    <property type="entry name" value="FAD-BINDING MONOOXYGENASE STCW"/>
    <property type="match status" value="1"/>
</dbReference>
<organism evidence="5 6">
    <name type="scientific">Aspergillus pseudocaelatus</name>
    <dbReference type="NCBI Taxonomy" id="1825620"/>
    <lineage>
        <taxon>Eukaryota</taxon>
        <taxon>Fungi</taxon>
        <taxon>Dikarya</taxon>
        <taxon>Ascomycota</taxon>
        <taxon>Pezizomycotina</taxon>
        <taxon>Eurotiomycetes</taxon>
        <taxon>Eurotiomycetidae</taxon>
        <taxon>Eurotiales</taxon>
        <taxon>Aspergillaceae</taxon>
        <taxon>Aspergillus</taxon>
        <taxon>Aspergillus subgen. Circumdati</taxon>
    </lineage>
</organism>
<dbReference type="InterPro" id="IPR051209">
    <property type="entry name" value="FAD-bind_Monooxygenase_sf"/>
</dbReference>
<dbReference type="SUPFAM" id="SSF51905">
    <property type="entry name" value="FAD/NAD(P)-binding domain"/>
    <property type="match status" value="1"/>
</dbReference>
<evidence type="ECO:0000256" key="2">
    <source>
        <dbReference type="ARBA" id="ARBA00010139"/>
    </source>
</evidence>
<proteinExistence type="inferred from homology"/>
<evidence type="ECO:0008006" key="7">
    <source>
        <dbReference type="Google" id="ProtNLM"/>
    </source>
</evidence>
<dbReference type="EMBL" id="ML735704">
    <property type="protein sequence ID" value="KAE8421005.1"/>
    <property type="molecule type" value="Genomic_DNA"/>
</dbReference>
<reference evidence="5 6" key="1">
    <citation type="submission" date="2019-04" db="EMBL/GenBank/DDBJ databases">
        <authorList>
            <consortium name="DOE Joint Genome Institute"/>
            <person name="Mondo S."/>
            <person name="Kjaerbolling I."/>
            <person name="Vesth T."/>
            <person name="Frisvad J.C."/>
            <person name="Nybo J.L."/>
            <person name="Theobald S."/>
            <person name="Kildgaard S."/>
            <person name="Isbrandt T."/>
            <person name="Kuo A."/>
            <person name="Sato A."/>
            <person name="Lyhne E.K."/>
            <person name="Kogle M.E."/>
            <person name="Wiebenga A."/>
            <person name="Kun R.S."/>
            <person name="Lubbers R.J."/>
            <person name="Makela M.R."/>
            <person name="Barry K."/>
            <person name="Chovatia M."/>
            <person name="Clum A."/>
            <person name="Daum C."/>
            <person name="Haridas S."/>
            <person name="He G."/>
            <person name="LaButti K."/>
            <person name="Lipzen A."/>
            <person name="Riley R."/>
            <person name="Salamov A."/>
            <person name="Simmons B.A."/>
            <person name="Magnuson J.K."/>
            <person name="Henrissat B."/>
            <person name="Mortensen U.H."/>
            <person name="Larsen T.O."/>
            <person name="Devries R.P."/>
            <person name="Grigoriev I.V."/>
            <person name="Machida M."/>
            <person name="Baker S.E."/>
            <person name="Andersen M.R."/>
            <person name="Cantor M.N."/>
            <person name="Hua S.X."/>
        </authorList>
    </citation>
    <scope>NUCLEOTIDE SEQUENCE [LARGE SCALE GENOMIC DNA]</scope>
    <source>
        <strain evidence="5 6">CBS 117616</strain>
    </source>
</reference>
<evidence type="ECO:0000256" key="1">
    <source>
        <dbReference type="ARBA" id="ARBA00001974"/>
    </source>
</evidence>
<evidence type="ECO:0000313" key="5">
    <source>
        <dbReference type="EMBL" id="KAE8421005.1"/>
    </source>
</evidence>
<keyword evidence="6" id="KW-1185">Reference proteome</keyword>
<sequence length="532" mass="60713">MAPDLDALANFRTDGYKGLKEPGGDAYEIPDIQPNSPLARKIRVLSIGAGVTGILNAYNIQKHCQNVEHVIYDKNHDIGGTWLENRYPGGCEPDWPQFFSRAPDIWAYLDKVCSVWDLRKYMTFNTEVVGCYWQEEQAKWQVRLKHTNTDGTTQVFEDWCHLLLHGTGILNNFKWPDIEGSDSFKGKVTHTARWPRDYQSQQWKQERVAVIGSGASSIQTVPSMQPHVKHMDKSDFHQDPAKLVEHAKSIEDKVNGIWPAFYSNSTAQEEGKKIFRKRMVEFIKDERLLEGFTPKFGVGCRRVTPGDPYMLITNRSIGAIQTPNVDVHFTPVTRITENSVIGGDRTEVEVDTIVCATGFDVSYRPRFPIVGKNGVDLADKWKLCPEAYLGLAVPEMPNFLTFIGPNWPVENGSVMGPLYHVSLYAVQMIKKLQSEFVASLTPKQHVTDALNEHCQEWVKHTVWSENCRSWYKNNETGRVNAVWPGSSLHYIEIIRQPRYEDYEIEYLGPAKKNMWAFYGYGDAAGISREDRR</sequence>
<dbReference type="Pfam" id="PF13450">
    <property type="entry name" value="NAD_binding_8"/>
    <property type="match status" value="1"/>
</dbReference>
<dbReference type="PANTHER" id="PTHR42877">
    <property type="entry name" value="L-ORNITHINE N(5)-MONOOXYGENASE-RELATED"/>
    <property type="match status" value="1"/>
</dbReference>
<evidence type="ECO:0000256" key="4">
    <source>
        <dbReference type="ARBA" id="ARBA00022827"/>
    </source>
</evidence>
<dbReference type="Proteomes" id="UP000325395">
    <property type="component" value="Unassembled WGS sequence"/>
</dbReference>
<protein>
    <recommendedName>
        <fullName evidence="7">L-ornithine N(5)-monooxygenase</fullName>
    </recommendedName>
</protein>